<dbReference type="SUPFAM" id="SSF50037">
    <property type="entry name" value="C-terminal domain of transcriptional repressors"/>
    <property type="match status" value="1"/>
</dbReference>
<protein>
    <recommendedName>
        <fullName evidence="4">Transcriptional regulator MntR</fullName>
    </recommendedName>
    <alternativeName>
        <fullName evidence="14">Manganese transport regulator</fullName>
    </alternativeName>
</protein>
<dbReference type="InterPro" id="IPR001367">
    <property type="entry name" value="Fe_dep_repressor"/>
</dbReference>
<dbReference type="InterPro" id="IPR036390">
    <property type="entry name" value="WH_DNA-bd_sf"/>
</dbReference>
<evidence type="ECO:0000256" key="3">
    <source>
        <dbReference type="ARBA" id="ARBA00011738"/>
    </source>
</evidence>
<evidence type="ECO:0000256" key="10">
    <source>
        <dbReference type="ARBA" id="ARBA00023159"/>
    </source>
</evidence>
<dbReference type="GO" id="GO:0003677">
    <property type="term" value="F:DNA binding"/>
    <property type="evidence" value="ECO:0007669"/>
    <property type="project" value="UniProtKB-KW"/>
</dbReference>
<keyword evidence="7" id="KW-0408">Iron</keyword>
<proteinExistence type="inferred from homology"/>
<dbReference type="PANTHER" id="PTHR33238">
    <property type="entry name" value="IRON (METAL) DEPENDENT REPRESSOR, DTXR FAMILY"/>
    <property type="match status" value="1"/>
</dbReference>
<dbReference type="InterPro" id="IPR036388">
    <property type="entry name" value="WH-like_DNA-bd_sf"/>
</dbReference>
<dbReference type="GO" id="GO:0045892">
    <property type="term" value="P:negative regulation of DNA-templated transcription"/>
    <property type="evidence" value="ECO:0007669"/>
    <property type="project" value="TreeGrafter"/>
</dbReference>
<dbReference type="InterPro" id="IPR038157">
    <property type="entry name" value="FeoA_core_dom"/>
</dbReference>
<evidence type="ECO:0000256" key="5">
    <source>
        <dbReference type="ARBA" id="ARBA00022490"/>
    </source>
</evidence>
<comment type="caution">
    <text evidence="16">The sequence shown here is derived from an EMBL/GenBank/DDBJ whole genome shotgun (WGS) entry which is preliminary data.</text>
</comment>
<dbReference type="Gene3D" id="2.30.30.90">
    <property type="match status" value="1"/>
</dbReference>
<name>A0A5C4S1S5_PROVB</name>
<evidence type="ECO:0000256" key="11">
    <source>
        <dbReference type="ARBA" id="ARBA00023163"/>
    </source>
</evidence>
<evidence type="ECO:0000259" key="15">
    <source>
        <dbReference type="PROSITE" id="PS50944"/>
    </source>
</evidence>
<organism evidence="16 17">
    <name type="scientific">Prosthecochloris vibrioformis</name>
    <name type="common">Chlorobium vibrioforme</name>
    <dbReference type="NCBI Taxonomy" id="1098"/>
    <lineage>
        <taxon>Bacteria</taxon>
        <taxon>Pseudomonadati</taxon>
        <taxon>Chlorobiota</taxon>
        <taxon>Chlorobiia</taxon>
        <taxon>Chlorobiales</taxon>
        <taxon>Chlorobiaceae</taxon>
        <taxon>Prosthecochloris</taxon>
    </lineage>
</organism>
<keyword evidence="11" id="KW-0804">Transcription</keyword>
<reference evidence="16 17" key="1">
    <citation type="submission" date="2019-05" db="EMBL/GenBank/DDBJ databases">
        <title>Draft Whole-Genome sequence of the green sulfur bacterium Prosthecochloris vibrioformis DSM 260.</title>
        <authorList>
            <person name="Meyer T.E."/>
            <person name="Kyndt J.A."/>
        </authorList>
    </citation>
    <scope>NUCLEOTIDE SEQUENCE [LARGE SCALE GENOMIC DNA]</scope>
    <source>
        <strain evidence="16 17">DSM 260</strain>
    </source>
</reference>
<dbReference type="Pfam" id="PF04023">
    <property type="entry name" value="FeoA"/>
    <property type="match status" value="1"/>
</dbReference>
<dbReference type="GO" id="GO:0005737">
    <property type="term" value="C:cytoplasm"/>
    <property type="evidence" value="ECO:0007669"/>
    <property type="project" value="UniProtKB-SubCell"/>
</dbReference>
<comment type="similarity">
    <text evidence="2">Belongs to the DtxR/MntR family.</text>
</comment>
<dbReference type="Pfam" id="PF02742">
    <property type="entry name" value="Fe_dep_repr_C"/>
    <property type="match status" value="1"/>
</dbReference>
<dbReference type="PANTHER" id="PTHR33238:SF11">
    <property type="entry name" value="TRANSCRIPTIONAL REGULATOR MNTR"/>
    <property type="match status" value="1"/>
</dbReference>
<evidence type="ECO:0000256" key="2">
    <source>
        <dbReference type="ARBA" id="ARBA00007871"/>
    </source>
</evidence>
<dbReference type="AlphaFoldDB" id="A0A5C4S1S5"/>
<dbReference type="GO" id="GO:0046983">
    <property type="term" value="F:protein dimerization activity"/>
    <property type="evidence" value="ECO:0007669"/>
    <property type="project" value="InterPro"/>
</dbReference>
<dbReference type="Gene3D" id="1.10.10.10">
    <property type="entry name" value="Winged helix-like DNA-binding domain superfamily/Winged helix DNA-binding domain"/>
    <property type="match status" value="1"/>
</dbReference>
<keyword evidence="8" id="KW-0805">Transcription regulation</keyword>
<dbReference type="SMART" id="SM00529">
    <property type="entry name" value="HTH_DTXR"/>
    <property type="match status" value="1"/>
</dbReference>
<evidence type="ECO:0000256" key="4">
    <source>
        <dbReference type="ARBA" id="ARBA00022386"/>
    </source>
</evidence>
<comment type="function">
    <text evidence="13">In the presence of manganese, represses expression of mntH and mntS. Up-regulates expression of mntP.</text>
</comment>
<dbReference type="InterPro" id="IPR036421">
    <property type="entry name" value="Fe_dep_repressor_sf"/>
</dbReference>
<evidence type="ECO:0000256" key="7">
    <source>
        <dbReference type="ARBA" id="ARBA00023004"/>
    </source>
</evidence>
<accession>A0A5C4S1S5</accession>
<dbReference type="Proteomes" id="UP000309544">
    <property type="component" value="Unassembled WGS sequence"/>
</dbReference>
<dbReference type="PROSITE" id="PS50944">
    <property type="entry name" value="HTH_DTXR"/>
    <property type="match status" value="1"/>
</dbReference>
<comment type="subcellular location">
    <subcellularLocation>
        <location evidence="1">Cytoplasm</location>
    </subcellularLocation>
</comment>
<dbReference type="SUPFAM" id="SSF47979">
    <property type="entry name" value="Iron-dependent repressor protein, dimerization domain"/>
    <property type="match status" value="1"/>
</dbReference>
<dbReference type="Pfam" id="PF01325">
    <property type="entry name" value="Fe_dep_repress"/>
    <property type="match status" value="1"/>
</dbReference>
<evidence type="ECO:0000256" key="1">
    <source>
        <dbReference type="ARBA" id="ARBA00004496"/>
    </source>
</evidence>
<evidence type="ECO:0000256" key="9">
    <source>
        <dbReference type="ARBA" id="ARBA00023125"/>
    </source>
</evidence>
<feature type="domain" description="HTH dtxR-type" evidence="15">
    <location>
        <begin position="14"/>
        <end position="75"/>
    </location>
</feature>
<keyword evidence="5" id="KW-0963">Cytoplasm</keyword>
<evidence type="ECO:0000256" key="8">
    <source>
        <dbReference type="ARBA" id="ARBA00023015"/>
    </source>
</evidence>
<evidence type="ECO:0000313" key="17">
    <source>
        <dbReference type="Proteomes" id="UP000309544"/>
    </source>
</evidence>
<sequence length="234" mass="25682">MMGQVKNNACRATLGESTEMYLLAVLLLEERSEEATVSLLAGEMGLGMSTVSEKVRRLTEAGLLHHEWREGVGLSRKGRSIAGRVLRRRRLLESFLVNKASYSPDEAAEEACILEHAVSDRLADAIDMMLGFPETDPQGRRIPSRDGRLEMQNSVPLSDLATGSEGQLYAVTAARQEVLQYFSSIGVRPGARCRIQEEAPFEGPLVVSIDGARGVVMSRELASMLHVLKSRDVL</sequence>
<dbReference type="InterPro" id="IPR022687">
    <property type="entry name" value="HTH_DTXR"/>
</dbReference>
<keyword evidence="6" id="KW-0678">Repressor</keyword>
<keyword evidence="10" id="KW-0010">Activator</keyword>
<dbReference type="InterPro" id="IPR022689">
    <property type="entry name" value="Iron_dep_repressor"/>
</dbReference>
<evidence type="ECO:0000256" key="13">
    <source>
        <dbReference type="ARBA" id="ARBA00025185"/>
    </source>
</evidence>
<evidence type="ECO:0000256" key="12">
    <source>
        <dbReference type="ARBA" id="ARBA00023211"/>
    </source>
</evidence>
<dbReference type="InterPro" id="IPR008988">
    <property type="entry name" value="Transcriptional_repressor_C"/>
</dbReference>
<dbReference type="SUPFAM" id="SSF46785">
    <property type="entry name" value="Winged helix' DNA-binding domain"/>
    <property type="match status" value="1"/>
</dbReference>
<dbReference type="GO" id="GO:0003700">
    <property type="term" value="F:DNA-binding transcription factor activity"/>
    <property type="evidence" value="ECO:0007669"/>
    <property type="project" value="InterPro"/>
</dbReference>
<evidence type="ECO:0000313" key="16">
    <source>
        <dbReference type="EMBL" id="TNJ37235.1"/>
    </source>
</evidence>
<dbReference type="SMART" id="SM00899">
    <property type="entry name" value="FeoA"/>
    <property type="match status" value="1"/>
</dbReference>
<dbReference type="RefSeq" id="WP_139626246.1">
    <property type="nucleotide sequence ID" value="NZ_VDCI01000002.1"/>
</dbReference>
<dbReference type="InterPro" id="IPR007167">
    <property type="entry name" value="Fe-transptr_FeoA-like"/>
</dbReference>
<dbReference type="GO" id="GO:0046914">
    <property type="term" value="F:transition metal ion binding"/>
    <property type="evidence" value="ECO:0007669"/>
    <property type="project" value="InterPro"/>
</dbReference>
<gene>
    <name evidence="16" type="ORF">FGF68_03155</name>
</gene>
<dbReference type="EMBL" id="VDCI01000002">
    <property type="protein sequence ID" value="TNJ37235.1"/>
    <property type="molecule type" value="Genomic_DNA"/>
</dbReference>
<keyword evidence="9" id="KW-0238">DNA-binding</keyword>
<keyword evidence="17" id="KW-1185">Reference proteome</keyword>
<evidence type="ECO:0000256" key="14">
    <source>
        <dbReference type="ARBA" id="ARBA00032593"/>
    </source>
</evidence>
<evidence type="ECO:0000256" key="6">
    <source>
        <dbReference type="ARBA" id="ARBA00022491"/>
    </source>
</evidence>
<comment type="subunit">
    <text evidence="3">Homodimer.</text>
</comment>
<keyword evidence="12" id="KW-0464">Manganese</keyword>
<dbReference type="InterPro" id="IPR050536">
    <property type="entry name" value="DtxR_MntR_Metal-Reg"/>
</dbReference>